<dbReference type="Gene3D" id="1.10.8.60">
    <property type="match status" value="1"/>
</dbReference>
<dbReference type="InterPro" id="IPR029016">
    <property type="entry name" value="GAF-like_dom_sf"/>
</dbReference>
<dbReference type="PROSITE" id="PS50045">
    <property type="entry name" value="SIGMA54_INTERACT_4"/>
    <property type="match status" value="1"/>
</dbReference>
<dbReference type="STRING" id="706587.Desti_3260"/>
<keyword evidence="8" id="KW-1185">Reference proteome</keyword>
<evidence type="ECO:0000313" key="7">
    <source>
        <dbReference type="EMBL" id="AFM25919.1"/>
    </source>
</evidence>
<dbReference type="FunFam" id="3.40.50.300:FF:000006">
    <property type="entry name" value="DNA-binding transcriptional regulator NtrC"/>
    <property type="match status" value="1"/>
</dbReference>
<dbReference type="PROSITE" id="PS00675">
    <property type="entry name" value="SIGMA54_INTERACT_1"/>
    <property type="match status" value="1"/>
</dbReference>
<dbReference type="InterPro" id="IPR003593">
    <property type="entry name" value="AAA+_ATPase"/>
</dbReference>
<protein>
    <submittedName>
        <fullName evidence="7">Transcriptional regulator containing GAF, AAA-type ATPase, and DNA binding domains</fullName>
    </submittedName>
</protein>
<sequence length="533" mass="60245">MGKQRGNLERKYPTRRSMHWNLETRYRILLSINNAIITQTSRVKLFQALATEIHKHFRYDRLSINLYDPETESLSYFAAADGIAPEGISSKESRPLAKGSVAQMVITSKSPVIIEDLNRYEDLPSVISMLDSGLTATMAFPLMVRNRILGSVHFSFRKRPEDMHDLVEVLTDVSNQVAIAVDNMLNYVALAKVNENLERQKRFLMVNGNDAYHRDHFFYASPAMAEIMSQIELVADTDASVLITGETGTGKDYLARTVHNLSSRRDHLFVKINCPALTESLIESELFGHGKGAFTGAHVQRVGRFEMGNGGTVFLDEVGDLPANLQAKLLQVIQDGEFERVGESRAIKVNIRIIAATNQDLENSMRNGSFRRDLYYRLNMVTIHTPRLKDRPEDIALLVERLTKLQAKQMNRPAPEYSDLALEKLIHYHWPGNVRELKNLVIRLVILRPGMRISEADIDKILSTFQTEQQIPVSTLADAERTHIERALIKCKGVLGGPHGAARLLGMPRSTLQYRLRKFGLNPHDYQRGEGTS</sequence>
<dbReference type="InterPro" id="IPR025944">
    <property type="entry name" value="Sigma_54_int_dom_CS"/>
</dbReference>
<dbReference type="InterPro" id="IPR009057">
    <property type="entry name" value="Homeodomain-like_sf"/>
</dbReference>
<accession>I4C8M8</accession>
<keyword evidence="5" id="KW-0804">Transcription</keyword>
<dbReference type="HOGENOM" id="CLU_000445_0_6_7"/>
<gene>
    <name evidence="7" type="ordered locus">Desti_3260</name>
</gene>
<dbReference type="GO" id="GO:0006355">
    <property type="term" value="P:regulation of DNA-templated transcription"/>
    <property type="evidence" value="ECO:0007669"/>
    <property type="project" value="InterPro"/>
</dbReference>
<keyword evidence="1" id="KW-0547">Nucleotide-binding</keyword>
<dbReference type="InterPro" id="IPR003018">
    <property type="entry name" value="GAF"/>
</dbReference>
<dbReference type="Gene3D" id="3.40.50.300">
    <property type="entry name" value="P-loop containing nucleotide triphosphate hydrolases"/>
    <property type="match status" value="1"/>
</dbReference>
<keyword evidence="3" id="KW-0805">Transcription regulation</keyword>
<evidence type="ECO:0000256" key="3">
    <source>
        <dbReference type="ARBA" id="ARBA00023015"/>
    </source>
</evidence>
<dbReference type="Gene3D" id="3.30.450.40">
    <property type="match status" value="1"/>
</dbReference>
<evidence type="ECO:0000256" key="5">
    <source>
        <dbReference type="ARBA" id="ARBA00023163"/>
    </source>
</evidence>
<keyword evidence="4" id="KW-0238">DNA-binding</keyword>
<dbReference type="SMART" id="SM00065">
    <property type="entry name" value="GAF"/>
    <property type="match status" value="1"/>
</dbReference>
<dbReference type="CDD" id="cd00009">
    <property type="entry name" value="AAA"/>
    <property type="match status" value="1"/>
</dbReference>
<evidence type="ECO:0000256" key="2">
    <source>
        <dbReference type="ARBA" id="ARBA00022840"/>
    </source>
</evidence>
<dbReference type="PANTHER" id="PTHR32071:SF57">
    <property type="entry name" value="C4-DICARBOXYLATE TRANSPORT TRANSCRIPTIONAL REGULATORY PROTEIN DCTD"/>
    <property type="match status" value="1"/>
</dbReference>
<dbReference type="EMBL" id="CP003360">
    <property type="protein sequence ID" value="AFM25919.1"/>
    <property type="molecule type" value="Genomic_DNA"/>
</dbReference>
<organism evidence="7 8">
    <name type="scientific">Desulfomonile tiedjei (strain ATCC 49306 / DSM 6799 / DCB-1)</name>
    <dbReference type="NCBI Taxonomy" id="706587"/>
    <lineage>
        <taxon>Bacteria</taxon>
        <taxon>Pseudomonadati</taxon>
        <taxon>Thermodesulfobacteriota</taxon>
        <taxon>Desulfomonilia</taxon>
        <taxon>Desulfomonilales</taxon>
        <taxon>Desulfomonilaceae</taxon>
        <taxon>Desulfomonile</taxon>
    </lineage>
</organism>
<dbReference type="GO" id="GO:0005524">
    <property type="term" value="F:ATP binding"/>
    <property type="evidence" value="ECO:0007669"/>
    <property type="project" value="UniProtKB-KW"/>
</dbReference>
<dbReference type="SUPFAM" id="SSF46689">
    <property type="entry name" value="Homeodomain-like"/>
    <property type="match status" value="1"/>
</dbReference>
<dbReference type="Gene3D" id="1.10.10.60">
    <property type="entry name" value="Homeodomain-like"/>
    <property type="match status" value="1"/>
</dbReference>
<dbReference type="SUPFAM" id="SSF55781">
    <property type="entry name" value="GAF domain-like"/>
    <property type="match status" value="1"/>
</dbReference>
<dbReference type="InterPro" id="IPR002078">
    <property type="entry name" value="Sigma_54_int"/>
</dbReference>
<evidence type="ECO:0000313" key="8">
    <source>
        <dbReference type="Proteomes" id="UP000006055"/>
    </source>
</evidence>
<reference evidence="8" key="1">
    <citation type="submission" date="2012-06" db="EMBL/GenBank/DDBJ databases">
        <title>Complete sequence of chromosome of Desulfomonile tiedjei DSM 6799.</title>
        <authorList>
            <person name="Lucas S."/>
            <person name="Copeland A."/>
            <person name="Lapidus A."/>
            <person name="Glavina del Rio T."/>
            <person name="Dalin E."/>
            <person name="Tice H."/>
            <person name="Bruce D."/>
            <person name="Goodwin L."/>
            <person name="Pitluck S."/>
            <person name="Peters L."/>
            <person name="Ovchinnikova G."/>
            <person name="Zeytun A."/>
            <person name="Lu M."/>
            <person name="Kyrpides N."/>
            <person name="Mavromatis K."/>
            <person name="Ivanova N."/>
            <person name="Brettin T."/>
            <person name="Detter J.C."/>
            <person name="Han C."/>
            <person name="Larimer F."/>
            <person name="Land M."/>
            <person name="Hauser L."/>
            <person name="Markowitz V."/>
            <person name="Cheng J.-F."/>
            <person name="Hugenholtz P."/>
            <person name="Woyke T."/>
            <person name="Wu D."/>
            <person name="Spring S."/>
            <person name="Schroeder M."/>
            <person name="Brambilla E."/>
            <person name="Klenk H.-P."/>
            <person name="Eisen J.A."/>
        </authorList>
    </citation>
    <scope>NUCLEOTIDE SEQUENCE [LARGE SCALE GENOMIC DNA]</scope>
    <source>
        <strain evidence="8">ATCC 49306 / DSM 6799 / DCB-1</strain>
    </source>
</reference>
<dbReference type="Proteomes" id="UP000006055">
    <property type="component" value="Chromosome"/>
</dbReference>
<dbReference type="InterPro" id="IPR025662">
    <property type="entry name" value="Sigma_54_int_dom_ATP-bd_1"/>
</dbReference>
<dbReference type="InterPro" id="IPR058031">
    <property type="entry name" value="AAA_lid_NorR"/>
</dbReference>
<dbReference type="PROSITE" id="PS00688">
    <property type="entry name" value="SIGMA54_INTERACT_3"/>
    <property type="match status" value="1"/>
</dbReference>
<evidence type="ECO:0000256" key="4">
    <source>
        <dbReference type="ARBA" id="ARBA00023125"/>
    </source>
</evidence>
<dbReference type="PANTHER" id="PTHR32071">
    <property type="entry name" value="TRANSCRIPTIONAL REGULATORY PROTEIN"/>
    <property type="match status" value="1"/>
</dbReference>
<dbReference type="eggNOG" id="COG2203">
    <property type="taxonomic scope" value="Bacteria"/>
</dbReference>
<name>I4C8M8_DESTA</name>
<dbReference type="Pfam" id="PF00158">
    <property type="entry name" value="Sigma54_activat"/>
    <property type="match status" value="1"/>
</dbReference>
<dbReference type="SMART" id="SM00382">
    <property type="entry name" value="AAA"/>
    <property type="match status" value="1"/>
</dbReference>
<dbReference type="Pfam" id="PF13185">
    <property type="entry name" value="GAF_2"/>
    <property type="match status" value="1"/>
</dbReference>
<dbReference type="KEGG" id="dti:Desti_3260"/>
<keyword evidence="2" id="KW-0067">ATP-binding</keyword>
<dbReference type="Pfam" id="PF02954">
    <property type="entry name" value="HTH_8"/>
    <property type="match status" value="1"/>
</dbReference>
<dbReference type="AlphaFoldDB" id="I4C8M8"/>
<dbReference type="Pfam" id="PF25601">
    <property type="entry name" value="AAA_lid_14"/>
    <property type="match status" value="1"/>
</dbReference>
<dbReference type="InterPro" id="IPR002197">
    <property type="entry name" value="HTH_Fis"/>
</dbReference>
<dbReference type="SUPFAM" id="SSF52540">
    <property type="entry name" value="P-loop containing nucleoside triphosphate hydrolases"/>
    <property type="match status" value="1"/>
</dbReference>
<dbReference type="GO" id="GO:0043565">
    <property type="term" value="F:sequence-specific DNA binding"/>
    <property type="evidence" value="ECO:0007669"/>
    <property type="project" value="InterPro"/>
</dbReference>
<evidence type="ECO:0000256" key="1">
    <source>
        <dbReference type="ARBA" id="ARBA00022741"/>
    </source>
</evidence>
<feature type="domain" description="Sigma-54 factor interaction" evidence="6">
    <location>
        <begin position="217"/>
        <end position="446"/>
    </location>
</feature>
<dbReference type="eggNOG" id="COG2204">
    <property type="taxonomic scope" value="Bacteria"/>
</dbReference>
<dbReference type="InterPro" id="IPR027417">
    <property type="entry name" value="P-loop_NTPase"/>
</dbReference>
<evidence type="ECO:0000259" key="6">
    <source>
        <dbReference type="PROSITE" id="PS50045"/>
    </source>
</evidence>
<proteinExistence type="predicted"/>